<dbReference type="SFLD" id="SFLDF00288">
    <property type="entry name" value="HemN-like__clustered_with_nucl"/>
    <property type="match status" value="1"/>
</dbReference>
<dbReference type="CDD" id="cd01335">
    <property type="entry name" value="Radical_SAM"/>
    <property type="match status" value="1"/>
</dbReference>
<dbReference type="Pfam" id="PF04055">
    <property type="entry name" value="Radical_SAM"/>
    <property type="match status" value="1"/>
</dbReference>
<dbReference type="NCBIfam" id="TIGR00539">
    <property type="entry name" value="hemN_rel"/>
    <property type="match status" value="1"/>
</dbReference>
<evidence type="ECO:0000259" key="10">
    <source>
        <dbReference type="PROSITE" id="PS51918"/>
    </source>
</evidence>
<evidence type="ECO:0000256" key="5">
    <source>
        <dbReference type="ARBA" id="ARBA00022723"/>
    </source>
</evidence>
<dbReference type="SMART" id="SM00729">
    <property type="entry name" value="Elp3"/>
    <property type="match status" value="1"/>
</dbReference>
<keyword evidence="6 9" id="KW-0408">Iron</keyword>
<dbReference type="PANTHER" id="PTHR13932">
    <property type="entry name" value="COPROPORPHYRINIGEN III OXIDASE"/>
    <property type="match status" value="1"/>
</dbReference>
<evidence type="ECO:0000256" key="3">
    <source>
        <dbReference type="ARBA" id="ARBA00022617"/>
    </source>
</evidence>
<dbReference type="SFLD" id="SFLDF00562">
    <property type="entry name" value="HemN-like__clustered_with_heat"/>
    <property type="match status" value="1"/>
</dbReference>
<name>A0A498R753_9FIRM</name>
<proteinExistence type="inferred from homology"/>
<keyword evidence="8 9" id="KW-0143">Chaperone</keyword>
<keyword evidence="4 9" id="KW-0949">S-adenosyl-L-methionine</keyword>
<dbReference type="InterPro" id="IPR034505">
    <property type="entry name" value="Coproporphyrinogen-III_oxidase"/>
</dbReference>
<comment type="function">
    <text evidence="9">Probably acts as a heme chaperone, transferring heme to an unknown acceptor. Binds one molecule of heme per monomer, possibly covalently. Binds 1 [4Fe-4S] cluster. The cluster is coordinated with 3 cysteines and an exchangeable S-adenosyl-L-methionine.</text>
</comment>
<reference evidence="11 12" key="1">
    <citation type="submission" date="2018-06" db="EMBL/GenBank/DDBJ databases">
        <authorList>
            <person name="Strepis N."/>
        </authorList>
    </citation>
    <scope>NUCLEOTIDE SEQUENCE [LARGE SCALE GENOMIC DNA]</scope>
    <source>
        <strain evidence="11">LUCI</strain>
    </source>
</reference>
<dbReference type="InterPro" id="IPR004559">
    <property type="entry name" value="HemW-like"/>
</dbReference>
<dbReference type="PROSITE" id="PS51918">
    <property type="entry name" value="RADICAL_SAM"/>
    <property type="match status" value="1"/>
</dbReference>
<dbReference type="Proteomes" id="UP000277811">
    <property type="component" value="Unassembled WGS sequence"/>
</dbReference>
<evidence type="ECO:0000256" key="2">
    <source>
        <dbReference type="ARBA" id="ARBA00017228"/>
    </source>
</evidence>
<dbReference type="GO" id="GO:0051539">
    <property type="term" value="F:4 iron, 4 sulfur cluster binding"/>
    <property type="evidence" value="ECO:0007669"/>
    <property type="project" value="UniProtKB-UniRule"/>
</dbReference>
<feature type="domain" description="Radical SAM core" evidence="10">
    <location>
        <begin position="1"/>
        <end position="233"/>
    </location>
</feature>
<dbReference type="InterPro" id="IPR007197">
    <property type="entry name" value="rSAM"/>
</dbReference>
<comment type="similarity">
    <text evidence="1">Belongs to the anaerobic coproporphyrinogen-III oxidase family. HemW subfamily.</text>
</comment>
<dbReference type="RefSeq" id="WP_122627060.1">
    <property type="nucleotide sequence ID" value="NZ_UPPP01000061.1"/>
</dbReference>
<keyword evidence="9" id="KW-0004">4Fe-4S</keyword>
<keyword evidence="12" id="KW-1185">Reference proteome</keyword>
<accession>A0A498R753</accession>
<keyword evidence="7 9" id="KW-0411">Iron-sulfur</keyword>
<gene>
    <name evidence="11" type="ORF">LUCI_1317</name>
</gene>
<dbReference type="InterPro" id="IPR058240">
    <property type="entry name" value="rSAM_sf"/>
</dbReference>
<evidence type="ECO:0000256" key="8">
    <source>
        <dbReference type="ARBA" id="ARBA00023186"/>
    </source>
</evidence>
<dbReference type="InterPro" id="IPR006638">
    <property type="entry name" value="Elp3/MiaA/NifB-like_rSAM"/>
</dbReference>
<evidence type="ECO:0000313" key="11">
    <source>
        <dbReference type="EMBL" id="VBB06102.1"/>
    </source>
</evidence>
<dbReference type="InterPro" id="IPR010723">
    <property type="entry name" value="HemN_C"/>
</dbReference>
<evidence type="ECO:0000313" key="12">
    <source>
        <dbReference type="Proteomes" id="UP000277811"/>
    </source>
</evidence>
<comment type="subcellular location">
    <subcellularLocation>
        <location evidence="9">Cytoplasm</location>
    </subcellularLocation>
</comment>
<keyword evidence="9" id="KW-0963">Cytoplasm</keyword>
<keyword evidence="3 9" id="KW-0349">Heme</keyword>
<dbReference type="GO" id="GO:0006779">
    <property type="term" value="P:porphyrin-containing compound biosynthetic process"/>
    <property type="evidence" value="ECO:0007669"/>
    <property type="project" value="InterPro"/>
</dbReference>
<dbReference type="AlphaFoldDB" id="A0A498R753"/>
<evidence type="ECO:0000256" key="9">
    <source>
        <dbReference type="RuleBase" id="RU364116"/>
    </source>
</evidence>
<dbReference type="GO" id="GO:0046872">
    <property type="term" value="F:metal ion binding"/>
    <property type="evidence" value="ECO:0007669"/>
    <property type="project" value="UniProtKB-UniRule"/>
</dbReference>
<dbReference type="Pfam" id="PF06969">
    <property type="entry name" value="HemN_C"/>
    <property type="match status" value="1"/>
</dbReference>
<dbReference type="OrthoDB" id="9808022at2"/>
<dbReference type="GO" id="GO:0005737">
    <property type="term" value="C:cytoplasm"/>
    <property type="evidence" value="ECO:0007669"/>
    <property type="project" value="UniProtKB-SubCell"/>
</dbReference>
<dbReference type="InterPro" id="IPR013785">
    <property type="entry name" value="Aldolase_TIM"/>
</dbReference>
<dbReference type="SUPFAM" id="SSF102114">
    <property type="entry name" value="Radical SAM enzymes"/>
    <property type="match status" value="1"/>
</dbReference>
<dbReference type="SFLD" id="SFLDS00029">
    <property type="entry name" value="Radical_SAM"/>
    <property type="match status" value="1"/>
</dbReference>
<evidence type="ECO:0000256" key="7">
    <source>
        <dbReference type="ARBA" id="ARBA00023014"/>
    </source>
</evidence>
<dbReference type="GO" id="GO:0004109">
    <property type="term" value="F:coproporphyrinogen oxidase activity"/>
    <property type="evidence" value="ECO:0007669"/>
    <property type="project" value="InterPro"/>
</dbReference>
<dbReference type="Gene3D" id="3.20.20.70">
    <property type="entry name" value="Aldolase class I"/>
    <property type="match status" value="1"/>
</dbReference>
<dbReference type="EMBL" id="UPPP01000061">
    <property type="protein sequence ID" value="VBB06102.1"/>
    <property type="molecule type" value="Genomic_DNA"/>
</dbReference>
<sequence length="377" mass="41832">MKIGLYIHIPFCAQKCLYCDFTSYVCDESVYADYVAALCRECAMQGGPLANAAVDSLYIGGGTPTILPGRLLEQTVACVRKNFRLDEAAEISIEANPGTVNKEKLALLRRLGINRISFGVQTFNDRLLQLVGRIHSAREGEQAVLEARKAGFTNISIDLMYGLPEQTVADLESSMRRAANMGVPHVSVYGLKVEEKTAMSDALQAGRLTLPDEDTDDAMYEKVTGLLPQLGYDWYEISNFALPGYECRHNLKYWQYKPYLGLGVAAHSFLKGVRSANVAGLDVYMRQLARNQLPVLFAETAIEKTAWAEFSFLALRTQRGLYFDEFAAQFHIAFIDCFGPVVEDLSRKGLIAVTSAGIRLTLLGRKYGNAVFRSFLP</sequence>
<evidence type="ECO:0000256" key="1">
    <source>
        <dbReference type="ARBA" id="ARBA00006100"/>
    </source>
</evidence>
<dbReference type="PANTHER" id="PTHR13932:SF5">
    <property type="entry name" value="RADICAL S-ADENOSYL METHIONINE DOMAIN-CONTAINING PROTEIN 1, MITOCHONDRIAL"/>
    <property type="match status" value="1"/>
</dbReference>
<evidence type="ECO:0000256" key="4">
    <source>
        <dbReference type="ARBA" id="ARBA00022691"/>
    </source>
</evidence>
<organism evidence="11 12">
    <name type="scientific">Lucifera butyrica</name>
    <dbReference type="NCBI Taxonomy" id="1351585"/>
    <lineage>
        <taxon>Bacteria</taxon>
        <taxon>Bacillati</taxon>
        <taxon>Bacillota</taxon>
        <taxon>Negativicutes</taxon>
        <taxon>Veillonellales</taxon>
        <taxon>Veillonellaceae</taxon>
        <taxon>Lucifera</taxon>
    </lineage>
</organism>
<dbReference type="SFLD" id="SFLDG01065">
    <property type="entry name" value="anaerobic_coproporphyrinogen-I"/>
    <property type="match status" value="1"/>
</dbReference>
<keyword evidence="5 9" id="KW-0479">Metal-binding</keyword>
<protein>
    <recommendedName>
        <fullName evidence="2 9">Heme chaperone HemW</fullName>
    </recommendedName>
</protein>
<evidence type="ECO:0000256" key="6">
    <source>
        <dbReference type="ARBA" id="ARBA00023004"/>
    </source>
</evidence>